<feature type="non-terminal residue" evidence="1">
    <location>
        <position position="46"/>
    </location>
</feature>
<dbReference type="AlphaFoldDB" id="A0A9D1GHK9"/>
<evidence type="ECO:0000313" key="2">
    <source>
        <dbReference type="Proteomes" id="UP000886860"/>
    </source>
</evidence>
<comment type="caution">
    <text evidence="1">The sequence shown here is derived from an EMBL/GenBank/DDBJ whole genome shotgun (WGS) entry which is preliminary data.</text>
</comment>
<evidence type="ECO:0000313" key="1">
    <source>
        <dbReference type="EMBL" id="HIT41238.1"/>
    </source>
</evidence>
<organism evidence="1 2">
    <name type="scientific">Candidatus Caccovicinus merdipullorum</name>
    <dbReference type="NCBI Taxonomy" id="2840724"/>
    <lineage>
        <taxon>Bacteria</taxon>
        <taxon>Bacillati</taxon>
        <taxon>Bacillota</taxon>
        <taxon>Clostridia</taxon>
        <taxon>Eubacteriales</taxon>
        <taxon>Candidatus Caccovicinus</taxon>
    </lineage>
</organism>
<sequence length="46" mass="4658">MGVIGWAAAFLFFIVIEVGTMALTTIWFAGGALAGLIACLLGAGIE</sequence>
<protein>
    <submittedName>
        <fullName evidence="1">NfeD family protein</fullName>
    </submittedName>
</protein>
<reference evidence="1" key="1">
    <citation type="submission" date="2020-10" db="EMBL/GenBank/DDBJ databases">
        <authorList>
            <person name="Gilroy R."/>
        </authorList>
    </citation>
    <scope>NUCLEOTIDE SEQUENCE</scope>
    <source>
        <strain evidence="1">CHK123-3438</strain>
    </source>
</reference>
<dbReference type="Proteomes" id="UP000886860">
    <property type="component" value="Unassembled WGS sequence"/>
</dbReference>
<name>A0A9D1GHK9_9FIRM</name>
<reference evidence="1" key="2">
    <citation type="journal article" date="2021" name="PeerJ">
        <title>Extensive microbial diversity within the chicken gut microbiome revealed by metagenomics and culture.</title>
        <authorList>
            <person name="Gilroy R."/>
            <person name="Ravi A."/>
            <person name="Getino M."/>
            <person name="Pursley I."/>
            <person name="Horton D.L."/>
            <person name="Alikhan N.F."/>
            <person name="Baker D."/>
            <person name="Gharbi K."/>
            <person name="Hall N."/>
            <person name="Watson M."/>
            <person name="Adriaenssens E.M."/>
            <person name="Foster-Nyarko E."/>
            <person name="Jarju S."/>
            <person name="Secka A."/>
            <person name="Antonio M."/>
            <person name="Oren A."/>
            <person name="Chaudhuri R.R."/>
            <person name="La Ragione R."/>
            <person name="Hildebrand F."/>
            <person name="Pallen M.J."/>
        </authorList>
    </citation>
    <scope>NUCLEOTIDE SEQUENCE</scope>
    <source>
        <strain evidence="1">CHK123-3438</strain>
    </source>
</reference>
<dbReference type="EMBL" id="DVKS01000066">
    <property type="protein sequence ID" value="HIT41238.1"/>
    <property type="molecule type" value="Genomic_DNA"/>
</dbReference>
<gene>
    <name evidence="1" type="ORF">IAB60_03890</name>
</gene>
<accession>A0A9D1GHK9</accession>
<proteinExistence type="predicted"/>